<evidence type="ECO:0000313" key="2">
    <source>
        <dbReference type="Proteomes" id="UP000677054"/>
    </source>
</evidence>
<dbReference type="SUPFAM" id="SSF49695">
    <property type="entry name" value="gamma-Crystallin-like"/>
    <property type="match status" value="1"/>
</dbReference>
<keyword evidence="2" id="KW-1185">Reference proteome</keyword>
<dbReference type="EMBL" id="CAJPEV010008191">
    <property type="protein sequence ID" value="CAG0905154.1"/>
    <property type="molecule type" value="Genomic_DNA"/>
</dbReference>
<protein>
    <submittedName>
        <fullName evidence="1">Uncharacterized protein</fullName>
    </submittedName>
</protein>
<dbReference type="AlphaFoldDB" id="A0A7R9AH62"/>
<dbReference type="InterPro" id="IPR011024">
    <property type="entry name" value="G_crystallin-like"/>
</dbReference>
<accession>A0A7R9AH62</accession>
<proteinExistence type="predicted"/>
<evidence type="ECO:0000313" key="1">
    <source>
        <dbReference type="EMBL" id="CAD7254176.1"/>
    </source>
</evidence>
<name>A0A7R9AH62_9CRUS</name>
<dbReference type="Gene3D" id="2.60.20.10">
    <property type="entry name" value="Crystallins"/>
    <property type="match status" value="2"/>
</dbReference>
<sequence length="259" mass="29004">LSDVSTKCLRAQELIYEVSFDRRPTPMDVHEAELIGHKHQRISASGRDYQCLGKSWGQNQQSITFFSEPNCEGEYITQNCPDISQCVPNVGDNAISCACVIGIWILYSEPFYNSQGFGTVEWWFGLGYCWNLGPTDNQVSSLRSAGLKTNFMANTITLYYHLLFMGEEYIDITDLPDVPMNDVNSIIITGESDWTVYTLPNFLGASACLSVQAGTFVGFYTDLSDLEINSVRSFREGCFSDTKIQPRPQRQGVVVSDSE</sequence>
<dbReference type="Proteomes" id="UP000677054">
    <property type="component" value="Unassembled WGS sequence"/>
</dbReference>
<gene>
    <name evidence="1" type="ORF">DSTB1V02_LOCUS13922</name>
</gene>
<dbReference type="OrthoDB" id="6353266at2759"/>
<reference evidence="1" key="1">
    <citation type="submission" date="2020-11" db="EMBL/GenBank/DDBJ databases">
        <authorList>
            <person name="Tran Van P."/>
        </authorList>
    </citation>
    <scope>NUCLEOTIDE SEQUENCE</scope>
</reference>
<dbReference type="EMBL" id="LR907708">
    <property type="protein sequence ID" value="CAD7254176.1"/>
    <property type="molecule type" value="Genomic_DNA"/>
</dbReference>
<feature type="non-terminal residue" evidence="1">
    <location>
        <position position="1"/>
    </location>
</feature>
<organism evidence="1">
    <name type="scientific">Darwinula stevensoni</name>
    <dbReference type="NCBI Taxonomy" id="69355"/>
    <lineage>
        <taxon>Eukaryota</taxon>
        <taxon>Metazoa</taxon>
        <taxon>Ecdysozoa</taxon>
        <taxon>Arthropoda</taxon>
        <taxon>Crustacea</taxon>
        <taxon>Oligostraca</taxon>
        <taxon>Ostracoda</taxon>
        <taxon>Podocopa</taxon>
        <taxon>Podocopida</taxon>
        <taxon>Darwinulocopina</taxon>
        <taxon>Darwinuloidea</taxon>
        <taxon>Darwinulidae</taxon>
        <taxon>Darwinula</taxon>
    </lineage>
</organism>